<keyword evidence="2" id="KW-0418">Kinase</keyword>
<dbReference type="GO" id="GO:0016301">
    <property type="term" value="F:kinase activity"/>
    <property type="evidence" value="ECO:0007669"/>
    <property type="project" value="UniProtKB-KW"/>
</dbReference>
<dbReference type="AlphaFoldDB" id="A0A1Q3F273"/>
<evidence type="ECO:0000313" key="2">
    <source>
        <dbReference type="EMBL" id="JAV21641.1"/>
    </source>
</evidence>
<dbReference type="InterPro" id="IPR013584">
    <property type="entry name" value="RAP"/>
</dbReference>
<proteinExistence type="predicted"/>
<accession>A0A1Q3F273</accession>
<organism evidence="2">
    <name type="scientific">Culex tarsalis</name>
    <name type="common">Encephalitis mosquito</name>
    <dbReference type="NCBI Taxonomy" id="7177"/>
    <lineage>
        <taxon>Eukaryota</taxon>
        <taxon>Metazoa</taxon>
        <taxon>Ecdysozoa</taxon>
        <taxon>Arthropoda</taxon>
        <taxon>Hexapoda</taxon>
        <taxon>Insecta</taxon>
        <taxon>Pterygota</taxon>
        <taxon>Neoptera</taxon>
        <taxon>Endopterygota</taxon>
        <taxon>Diptera</taxon>
        <taxon>Nematocera</taxon>
        <taxon>Culicoidea</taxon>
        <taxon>Culicidae</taxon>
        <taxon>Culicinae</taxon>
        <taxon>Culicini</taxon>
        <taxon>Culex</taxon>
        <taxon>Culex</taxon>
    </lineage>
</organism>
<dbReference type="SMART" id="SM00952">
    <property type="entry name" value="RAP"/>
    <property type="match status" value="1"/>
</dbReference>
<sequence>MLRGLLSQVAKLYSPATCRTRMTTHIRFTGTNAPPPSSYDLQTSSSTPTEVYLNQLKGATDTRQVLELMPILDRRKSDRQTLVLAALKGLFELHKQNRTTLQRQDVLHHPRFAELCKALKYESRGLVMNDITESLKILTYFGVRSNSEIMTVLLQLLRHQINDVTLDHIVFLDFILKKMDQSPLVEALRLALPMLLQIQISYKMDHENVQQLVDLFGFIAQHRVSDRCVTNLVSALILHGSNLSGHQAADVLKVLVDFNSFEPLHLKLLENVFGALNGGKIGEIGFKMMNFIMKKIVSKNLDKYPMLYNEQFFERCAQFVVDSDVGLLNALYFQKKLNKVAYIHVPLLDYISSMATNLSIVPTTSILAIVGAFSNANYRPANWDQVKPEIAKHSSISNPAIPWIRYNLELLSMDIFNEAILKQHLEPAALEKSMARNTVVDYLQLLELTQTLQLLHPRYDGPLPDRRYLDKGTVLLFQDNDLLLQKPLEFAFGGEGSVLTQVTSSYGHVLDHVIVFDTHGQVVRQPMQSDDDDEQQRQQARLEDLQREGNKIVVVLCLARSYYALNVNRLRGRFAMYVRTIEALGVRVVPVSYQFWTNLPEHERIPYLEREVRIKLES</sequence>
<dbReference type="PROSITE" id="PS51286">
    <property type="entry name" value="RAP"/>
    <property type="match status" value="1"/>
</dbReference>
<feature type="domain" description="RAP" evidence="1">
    <location>
        <begin position="553"/>
        <end position="610"/>
    </location>
</feature>
<dbReference type="EMBL" id="GFDL01013404">
    <property type="protein sequence ID" value="JAV21641.1"/>
    <property type="molecule type" value="Transcribed_RNA"/>
</dbReference>
<dbReference type="Pfam" id="PF08368">
    <property type="entry name" value="FAST_2"/>
    <property type="match status" value="1"/>
</dbReference>
<evidence type="ECO:0000259" key="1">
    <source>
        <dbReference type="PROSITE" id="PS51286"/>
    </source>
</evidence>
<reference evidence="2" key="1">
    <citation type="submission" date="2017-01" db="EMBL/GenBank/DDBJ databases">
        <title>A deep insight into the sialotranscriptome of adult male and female Cluex tarsalis mosquitoes.</title>
        <authorList>
            <person name="Ribeiro J.M."/>
            <person name="Moreira F."/>
            <person name="Bernard K.A."/>
            <person name="Calvo E."/>
        </authorList>
    </citation>
    <scope>NUCLEOTIDE SEQUENCE</scope>
    <source>
        <strain evidence="2">Kern County</strain>
        <tissue evidence="2">Salivary glands</tissue>
    </source>
</reference>
<keyword evidence="2" id="KW-0808">Transferase</keyword>
<dbReference type="InterPro" id="IPR013579">
    <property type="entry name" value="FAST_2"/>
</dbReference>
<protein>
    <submittedName>
        <fullName evidence="2">Putative fast kinase domain-containing protein 2 mitochondrial</fullName>
    </submittedName>
</protein>
<name>A0A1Q3F273_CULTA</name>